<dbReference type="Proteomes" id="UP000003163">
    <property type="component" value="Unassembled WGS sequence"/>
</dbReference>
<comment type="caution">
    <text evidence="2">The sequence shown here is derived from an EMBL/GenBank/DDBJ whole genome shotgun (WGS) entry which is preliminary data.</text>
</comment>
<dbReference type="EMBL" id="AFBI03000047">
    <property type="protein sequence ID" value="EJW03047.1"/>
    <property type="molecule type" value="Genomic_DNA"/>
</dbReference>
<reference evidence="3" key="2">
    <citation type="submission" date="2015-07" db="EMBL/GenBank/DDBJ databases">
        <title>Contrasting host-pathogen interactions and genome evolution in two generalist and specialist microsporidian pathogens of mosquitoes.</title>
        <authorList>
            <consortium name="The Broad Institute Genomics Platform"/>
            <consortium name="The Broad Institute Genome Sequencing Center for Infectious Disease"/>
            <person name="Cuomo C.A."/>
            <person name="Sanscrainte N.D."/>
            <person name="Goldberg J.M."/>
            <person name="Heiman D."/>
            <person name="Young S."/>
            <person name="Zeng Q."/>
            <person name="Becnel J.J."/>
            <person name="Birren B.W."/>
        </authorList>
    </citation>
    <scope>NUCLEOTIDE SEQUENCE [LARGE SCALE GENOMIC DNA]</scope>
    <source>
        <strain evidence="3">USNM 41457</strain>
    </source>
</reference>
<organism evidence="2 3">
    <name type="scientific">Edhazardia aedis (strain USNM 41457)</name>
    <name type="common">Microsporidian parasite</name>
    <dbReference type="NCBI Taxonomy" id="1003232"/>
    <lineage>
        <taxon>Eukaryota</taxon>
        <taxon>Fungi</taxon>
        <taxon>Fungi incertae sedis</taxon>
        <taxon>Microsporidia</taxon>
        <taxon>Edhazardia</taxon>
    </lineage>
</organism>
<evidence type="ECO:0000313" key="3">
    <source>
        <dbReference type="Proteomes" id="UP000003163"/>
    </source>
</evidence>
<dbReference type="InParanoid" id="J9DNX7"/>
<dbReference type="AlphaFoldDB" id="J9DNX7"/>
<reference evidence="2 3" key="1">
    <citation type="submission" date="2011-08" db="EMBL/GenBank/DDBJ databases">
        <authorList>
            <person name="Liu Z.J."/>
            <person name="Shi F.L."/>
            <person name="Lu J.Q."/>
            <person name="Li M."/>
            <person name="Wang Z.L."/>
        </authorList>
    </citation>
    <scope>NUCLEOTIDE SEQUENCE [LARGE SCALE GENOMIC DNA]</scope>
    <source>
        <strain evidence="2 3">USNM 41457</strain>
    </source>
</reference>
<evidence type="ECO:0000313" key="2">
    <source>
        <dbReference type="EMBL" id="EJW03047.1"/>
    </source>
</evidence>
<sequence>MELQELYIILLVTYKKMTVNLIASTTIVKKYVLYSFHLPQTSVSEIANKRIYSPTIKYYISNFLLFKKLLKLIFFGILLIDKNYLRNNLFRFWFSIFYKII</sequence>
<accession>J9DNX7</accession>
<evidence type="ECO:0000256" key="1">
    <source>
        <dbReference type="SAM" id="Phobius"/>
    </source>
</evidence>
<dbReference type="VEuPathDB" id="MicrosporidiaDB:EDEG_02566"/>
<proteinExistence type="predicted"/>
<keyword evidence="1" id="KW-1133">Transmembrane helix</keyword>
<gene>
    <name evidence="2" type="ORF">EDEG_02566</name>
</gene>
<dbReference type="HOGENOM" id="CLU_2291662_0_0_1"/>
<feature type="transmembrane region" description="Helical" evidence="1">
    <location>
        <begin position="58"/>
        <end position="80"/>
    </location>
</feature>
<keyword evidence="1" id="KW-0472">Membrane</keyword>
<protein>
    <submittedName>
        <fullName evidence="2">Uncharacterized protein</fullName>
    </submittedName>
</protein>
<name>J9DNX7_EDHAE</name>
<keyword evidence="3" id="KW-1185">Reference proteome</keyword>
<keyword evidence="1" id="KW-0812">Transmembrane</keyword>